<dbReference type="AlphaFoldDB" id="A0A915Z487"/>
<gene>
    <name evidence="2" type="ORF">CHRIB12_LOCUS8887</name>
</gene>
<keyword evidence="1" id="KW-0812">Transmembrane</keyword>
<sequence length="84" mass="9944">MKANYKKIHKLCYQENVLISIMNNLPEYDISDGFLVSFDKSIHGKCSYFSLPGRGILVIVLSFVYLDAWKFGRKKKWEWFLDFV</sequence>
<evidence type="ECO:0000313" key="2">
    <source>
        <dbReference type="EMBL" id="CAB5361980.1"/>
    </source>
</evidence>
<proteinExistence type="predicted"/>
<organism evidence="2 3">
    <name type="scientific">Rhizophagus irregularis</name>
    <dbReference type="NCBI Taxonomy" id="588596"/>
    <lineage>
        <taxon>Eukaryota</taxon>
        <taxon>Fungi</taxon>
        <taxon>Fungi incertae sedis</taxon>
        <taxon>Mucoromycota</taxon>
        <taxon>Glomeromycotina</taxon>
        <taxon>Glomeromycetes</taxon>
        <taxon>Glomerales</taxon>
        <taxon>Glomeraceae</taxon>
        <taxon>Rhizophagus</taxon>
    </lineage>
</organism>
<comment type="caution">
    <text evidence="2">The sequence shown here is derived from an EMBL/GenBank/DDBJ whole genome shotgun (WGS) entry which is preliminary data.</text>
</comment>
<accession>A0A915Z487</accession>
<dbReference type="OrthoDB" id="10474525at2759"/>
<evidence type="ECO:0000256" key="1">
    <source>
        <dbReference type="SAM" id="Phobius"/>
    </source>
</evidence>
<feature type="transmembrane region" description="Helical" evidence="1">
    <location>
        <begin position="48"/>
        <end position="66"/>
    </location>
</feature>
<keyword evidence="1" id="KW-1133">Transmembrane helix</keyword>
<reference evidence="2" key="1">
    <citation type="submission" date="2020-05" db="EMBL/GenBank/DDBJ databases">
        <authorList>
            <person name="Rincon C."/>
            <person name="Sanders R I."/>
            <person name="Robbins C."/>
            <person name="Chaturvedi A."/>
        </authorList>
    </citation>
    <scope>NUCLEOTIDE SEQUENCE</scope>
    <source>
        <strain evidence="2">CHB12</strain>
    </source>
</reference>
<keyword evidence="1" id="KW-0472">Membrane</keyword>
<protein>
    <submittedName>
        <fullName evidence="2">Uncharacterized protein</fullName>
    </submittedName>
</protein>
<dbReference type="EMBL" id="CAGKOT010000017">
    <property type="protein sequence ID" value="CAB5361980.1"/>
    <property type="molecule type" value="Genomic_DNA"/>
</dbReference>
<evidence type="ECO:0000313" key="3">
    <source>
        <dbReference type="Proteomes" id="UP000684084"/>
    </source>
</evidence>
<name>A0A915Z487_9GLOM</name>
<dbReference type="Proteomes" id="UP000684084">
    <property type="component" value="Unassembled WGS sequence"/>
</dbReference>